<reference evidence="1 2" key="1">
    <citation type="submission" date="2024-04" db="EMBL/GenBank/DDBJ databases">
        <title>Novel species of the genus Ideonella isolated from streams.</title>
        <authorList>
            <person name="Lu H."/>
        </authorList>
    </citation>
    <scope>NUCLEOTIDE SEQUENCE [LARGE SCALE GENOMIC DNA]</scope>
    <source>
        <strain evidence="1 2">LYT19W</strain>
    </source>
</reference>
<dbReference type="EMBL" id="JBBUTI010000008">
    <property type="protein sequence ID" value="MEK8047185.1"/>
    <property type="molecule type" value="Genomic_DNA"/>
</dbReference>
<evidence type="ECO:0000313" key="2">
    <source>
        <dbReference type="Proteomes" id="UP001379945"/>
    </source>
</evidence>
<dbReference type="Proteomes" id="UP001379945">
    <property type="component" value="Unassembled WGS sequence"/>
</dbReference>
<dbReference type="InterPro" id="IPR010869">
    <property type="entry name" value="DUF1501"/>
</dbReference>
<gene>
    <name evidence="1" type="ORF">AACH00_12565</name>
</gene>
<dbReference type="PANTHER" id="PTHR43737">
    <property type="entry name" value="BLL7424 PROTEIN"/>
    <property type="match status" value="1"/>
</dbReference>
<organism evidence="1 2">
    <name type="scientific">Ideonella margarita</name>
    <dbReference type="NCBI Taxonomy" id="2984191"/>
    <lineage>
        <taxon>Bacteria</taxon>
        <taxon>Pseudomonadati</taxon>
        <taxon>Pseudomonadota</taxon>
        <taxon>Betaproteobacteria</taxon>
        <taxon>Burkholderiales</taxon>
        <taxon>Sphaerotilaceae</taxon>
        <taxon>Ideonella</taxon>
    </lineage>
</organism>
<dbReference type="PROSITE" id="PS51318">
    <property type="entry name" value="TAT"/>
    <property type="match status" value="1"/>
</dbReference>
<evidence type="ECO:0000313" key="1">
    <source>
        <dbReference type="EMBL" id="MEK8047185.1"/>
    </source>
</evidence>
<protein>
    <submittedName>
        <fullName evidence="1">DUF1501 domain-containing protein</fullName>
    </submittedName>
</protein>
<sequence>MSTSRRQFLRAASALGAATGIADVSLPAGLAGLAALAAQKTAVAATTGNGYRALVCLYMNGGNDSHNWVVPTDSTGYAEYAAVRRELAWAPTDLRTLSQTGQASGRTFGMPTALDPMRRWYEAGQMAVVANVGTLLRPTTKADFQADLSLPAKLFSHNDQASTWQSLLPEGAPSGWGGRMGDILMSANRYPVFTAVSASGNAVFLSGSSAVQYQVGLDGPVRMGALANGSTLGSSTVAQVMQRRLPNAGDNPWQAAYAQVTQRSAQAEAVLSAALASATAPDIPATPIVLGNGTTVTLNQDSLARQLRIVARMIRAGQSLGMQRQVFFVSMGGFDTHANQMRDQPSLMARVAQSTDYFLSAMAGMGLANNVTLFTASDFGRTLSSNGQGCDHGWGSHHFVAGGAVKGGQICGRFPVTALGTADDVGSGRLLPGSSVTEYAATMGRWMGLSSTELSYVLPTLGNFSGAGTQFL</sequence>
<dbReference type="InterPro" id="IPR006311">
    <property type="entry name" value="TAT_signal"/>
</dbReference>
<dbReference type="RefSeq" id="WP_341399493.1">
    <property type="nucleotide sequence ID" value="NZ_JBBUTI010000008.1"/>
</dbReference>
<keyword evidence="2" id="KW-1185">Reference proteome</keyword>
<accession>A0ABU9C5M4</accession>
<comment type="caution">
    <text evidence="1">The sequence shown here is derived from an EMBL/GenBank/DDBJ whole genome shotgun (WGS) entry which is preliminary data.</text>
</comment>
<name>A0ABU9C5M4_9BURK</name>
<proteinExistence type="predicted"/>
<dbReference type="Pfam" id="PF07394">
    <property type="entry name" value="DUF1501"/>
    <property type="match status" value="1"/>
</dbReference>
<dbReference type="PANTHER" id="PTHR43737:SF1">
    <property type="entry name" value="DUF1501 DOMAIN-CONTAINING PROTEIN"/>
    <property type="match status" value="1"/>
</dbReference>